<evidence type="ECO:0000313" key="2">
    <source>
        <dbReference type="EMBL" id="GIH16486.1"/>
    </source>
</evidence>
<feature type="region of interest" description="Disordered" evidence="1">
    <location>
        <begin position="18"/>
        <end position="73"/>
    </location>
</feature>
<protein>
    <submittedName>
        <fullName evidence="2">Uncharacterized protein</fullName>
    </submittedName>
</protein>
<dbReference type="Proteomes" id="UP000642748">
    <property type="component" value="Unassembled WGS sequence"/>
</dbReference>
<proteinExistence type="predicted"/>
<name>A0A8J3QU24_9ACTN</name>
<dbReference type="AlphaFoldDB" id="A0A8J3QU24"/>
<feature type="compositionally biased region" description="Basic residues" evidence="1">
    <location>
        <begin position="59"/>
        <end position="73"/>
    </location>
</feature>
<gene>
    <name evidence="2" type="ORF">Raf01_46580</name>
</gene>
<sequence length="73" mass="8194">MWSDRDHQIPRIGIRILKRNRDEADPQSCRRALAQGDSDGPGAKTAKDNALTVTELRAKPRSLRAGRTSQRRA</sequence>
<dbReference type="EMBL" id="BONZ01000043">
    <property type="protein sequence ID" value="GIH16486.1"/>
    <property type="molecule type" value="Genomic_DNA"/>
</dbReference>
<evidence type="ECO:0000313" key="3">
    <source>
        <dbReference type="Proteomes" id="UP000642748"/>
    </source>
</evidence>
<reference evidence="2" key="1">
    <citation type="submission" date="2021-01" db="EMBL/GenBank/DDBJ databases">
        <title>Whole genome shotgun sequence of Rugosimonospora africana NBRC 104875.</title>
        <authorList>
            <person name="Komaki H."/>
            <person name="Tamura T."/>
        </authorList>
    </citation>
    <scope>NUCLEOTIDE SEQUENCE</scope>
    <source>
        <strain evidence="2">NBRC 104875</strain>
    </source>
</reference>
<accession>A0A8J3QU24</accession>
<evidence type="ECO:0000256" key="1">
    <source>
        <dbReference type="SAM" id="MobiDB-lite"/>
    </source>
</evidence>
<comment type="caution">
    <text evidence="2">The sequence shown here is derived from an EMBL/GenBank/DDBJ whole genome shotgun (WGS) entry which is preliminary data.</text>
</comment>
<organism evidence="2 3">
    <name type="scientific">Rugosimonospora africana</name>
    <dbReference type="NCBI Taxonomy" id="556532"/>
    <lineage>
        <taxon>Bacteria</taxon>
        <taxon>Bacillati</taxon>
        <taxon>Actinomycetota</taxon>
        <taxon>Actinomycetes</taxon>
        <taxon>Micromonosporales</taxon>
        <taxon>Micromonosporaceae</taxon>
        <taxon>Rugosimonospora</taxon>
    </lineage>
</organism>
<keyword evidence="3" id="KW-1185">Reference proteome</keyword>